<name>W4LRC0_ENTF1</name>
<evidence type="ECO:0000313" key="6">
    <source>
        <dbReference type="EMBL" id="ETX00528.1"/>
    </source>
</evidence>
<keyword evidence="4" id="KW-0503">Monooxygenase</keyword>
<dbReference type="GO" id="GO:0008726">
    <property type="term" value="F:alkanesulfonate monooxygenase activity"/>
    <property type="evidence" value="ECO:0007669"/>
    <property type="project" value="TreeGrafter"/>
</dbReference>
<dbReference type="Proteomes" id="UP000019141">
    <property type="component" value="Unassembled WGS sequence"/>
</dbReference>
<evidence type="ECO:0000259" key="5">
    <source>
        <dbReference type="Pfam" id="PF00296"/>
    </source>
</evidence>
<dbReference type="InterPro" id="IPR036661">
    <property type="entry name" value="Luciferase-like_sf"/>
</dbReference>
<evidence type="ECO:0000313" key="7">
    <source>
        <dbReference type="Proteomes" id="UP000019141"/>
    </source>
</evidence>
<comment type="caution">
    <text evidence="6">The sequence shown here is derived from an EMBL/GenBank/DDBJ whole genome shotgun (WGS) entry which is preliminary data.</text>
</comment>
<sequence length="375" mass="41344">MSPRHTGIVNGHALKLGVFGANCSSGRTYAALPESWQASWDNNVKLATLAEALGLECLVPIARWKGYGGDSNPNGCSFESLAWAAGMLAATQRLAVFCTMHVPLHHPLVAAKQMATVDHIGAGRLGVNIVCGWNEDEFRMFGVSTREHDARYAQGEEWWEIVRRLWAGGEPFDFEGMYYQLSRAEGSPTPYGDSRPLMMNAGSSPAGRQFAMRYSDMHFDGVHTPEASIERIAETKRWAREQGRDIQVWTPVGVVCRPSQREAEDYVRYVVDHADWGALGYLAESHARDAQGRTDAEGVFRRAGSGPIERRVLARGAYCAIGDPDRVAQEFARLQAAGFDGLALNFVDYLAELPYVAQEVLPRLTKLGLRTSPLP</sequence>
<dbReference type="EMBL" id="AZHW01000329">
    <property type="protein sequence ID" value="ETX00528.1"/>
    <property type="molecule type" value="Genomic_DNA"/>
</dbReference>
<dbReference type="SUPFAM" id="SSF51679">
    <property type="entry name" value="Bacterial luciferase-like"/>
    <property type="match status" value="1"/>
</dbReference>
<evidence type="ECO:0000256" key="1">
    <source>
        <dbReference type="ARBA" id="ARBA00022630"/>
    </source>
</evidence>
<dbReference type="HOGENOM" id="CLU_027853_1_2_7"/>
<accession>W4LRC0</accession>
<dbReference type="PANTHER" id="PTHR42847">
    <property type="entry name" value="ALKANESULFONATE MONOOXYGENASE"/>
    <property type="match status" value="1"/>
</dbReference>
<dbReference type="Pfam" id="PF00296">
    <property type="entry name" value="Bac_luciferase"/>
    <property type="match status" value="1"/>
</dbReference>
<dbReference type="Gene3D" id="3.20.20.30">
    <property type="entry name" value="Luciferase-like domain"/>
    <property type="match status" value="1"/>
</dbReference>
<protein>
    <recommendedName>
        <fullName evidence="5">Luciferase-like domain-containing protein</fullName>
    </recommendedName>
</protein>
<evidence type="ECO:0000256" key="4">
    <source>
        <dbReference type="ARBA" id="ARBA00023033"/>
    </source>
</evidence>
<keyword evidence="2" id="KW-0288">FMN</keyword>
<dbReference type="PANTHER" id="PTHR42847:SF4">
    <property type="entry name" value="ALKANESULFONATE MONOOXYGENASE-RELATED"/>
    <property type="match status" value="1"/>
</dbReference>
<dbReference type="InterPro" id="IPR050172">
    <property type="entry name" value="SsuD_RutA_monooxygenase"/>
</dbReference>
<proteinExistence type="predicted"/>
<evidence type="ECO:0000256" key="3">
    <source>
        <dbReference type="ARBA" id="ARBA00023002"/>
    </source>
</evidence>
<dbReference type="CDD" id="cd01094">
    <property type="entry name" value="Alkanesulfonate_monoxygenase"/>
    <property type="match status" value="1"/>
</dbReference>
<organism evidence="6 7">
    <name type="scientific">Entotheonella factor</name>
    <dbReference type="NCBI Taxonomy" id="1429438"/>
    <lineage>
        <taxon>Bacteria</taxon>
        <taxon>Pseudomonadati</taxon>
        <taxon>Nitrospinota/Tectimicrobiota group</taxon>
        <taxon>Candidatus Tectimicrobiota</taxon>
        <taxon>Candidatus Entotheonellia</taxon>
        <taxon>Candidatus Entotheonellales</taxon>
        <taxon>Candidatus Entotheonellaceae</taxon>
        <taxon>Candidatus Entotheonella</taxon>
    </lineage>
</organism>
<dbReference type="GO" id="GO:0046306">
    <property type="term" value="P:alkanesulfonate catabolic process"/>
    <property type="evidence" value="ECO:0007669"/>
    <property type="project" value="TreeGrafter"/>
</dbReference>
<dbReference type="AlphaFoldDB" id="W4LRC0"/>
<keyword evidence="7" id="KW-1185">Reference proteome</keyword>
<evidence type="ECO:0000256" key="2">
    <source>
        <dbReference type="ARBA" id="ARBA00022643"/>
    </source>
</evidence>
<keyword evidence="3" id="KW-0560">Oxidoreductase</keyword>
<dbReference type="InterPro" id="IPR011251">
    <property type="entry name" value="Luciferase-like_dom"/>
</dbReference>
<reference evidence="6 7" key="1">
    <citation type="journal article" date="2014" name="Nature">
        <title>An environmental bacterial taxon with a large and distinct metabolic repertoire.</title>
        <authorList>
            <person name="Wilson M.C."/>
            <person name="Mori T."/>
            <person name="Ruckert C."/>
            <person name="Uria A.R."/>
            <person name="Helf M.J."/>
            <person name="Takada K."/>
            <person name="Gernert C."/>
            <person name="Steffens U.A."/>
            <person name="Heycke N."/>
            <person name="Schmitt S."/>
            <person name="Rinke C."/>
            <person name="Helfrich E.J."/>
            <person name="Brachmann A.O."/>
            <person name="Gurgui C."/>
            <person name="Wakimoto T."/>
            <person name="Kracht M."/>
            <person name="Crusemann M."/>
            <person name="Hentschel U."/>
            <person name="Abe I."/>
            <person name="Matsunaga S."/>
            <person name="Kalinowski J."/>
            <person name="Takeyama H."/>
            <person name="Piel J."/>
        </authorList>
    </citation>
    <scope>NUCLEOTIDE SEQUENCE [LARGE SCALE GENOMIC DNA]</scope>
    <source>
        <strain evidence="7">TSY1</strain>
    </source>
</reference>
<feature type="domain" description="Luciferase-like" evidence="5">
    <location>
        <begin position="17"/>
        <end position="340"/>
    </location>
</feature>
<keyword evidence="1" id="KW-0285">Flavoprotein</keyword>
<gene>
    <name evidence="6" type="ORF">ETSY1_10960</name>
</gene>